<proteinExistence type="predicted"/>
<evidence type="ECO:0000313" key="3">
    <source>
        <dbReference type="EMBL" id="KAF7340646.1"/>
    </source>
</evidence>
<evidence type="ECO:0000256" key="2">
    <source>
        <dbReference type="SAM" id="Phobius"/>
    </source>
</evidence>
<gene>
    <name evidence="3" type="ORF">MSAN_02136600</name>
</gene>
<dbReference type="AlphaFoldDB" id="A0A8H7CLN5"/>
<keyword evidence="2" id="KW-0812">Transmembrane</keyword>
<sequence>MDDQSYPDPELTHSTTSDSQSSSHVSGMFSRSRNFTVTSKNLTNITNHNYTAALSLPSDFRMIPMGDIDLRHQIQVGDCTSVAYLRQWQRPCIRRIYSAKARIDGRRSKVTVAMYQGNVAEEVVIFLSLTLQENHPNIIQICGVASSNGMYAAIFNDDLIPLRHFLGLYRESHFSTVYIYAHLNQDFSEAFNYIDSAFQQSLGAWGYTNWIRRSTGRICTELTQTSDNLLIYLNPPELPGLSRIYPFATVAETIPKFIDSLTLEQYHSICYLNLAQQRWIPYSADTTVNLGAVFRCSNNLLENSIEIAFLPSAEALYLGDWMPFESSTGEIMPNGWTRFHSADVFNNTSCIFPSLSRDPYCDVWLSQANHIFHCLSVMSNLEDYVVVNEAAFHLNILQSTGDPPEGFLFLCPREDFQTSSSAFRWPTCPAYWSLDPSGADRLSREDATQLGFPPFELATHAVGCYWGTSVYAGLRQFHQAKGFDPCGQDVAQHLSYPLYPLSSERDIPWAFVNGDDGGAVSNQESMADGESDYPYASISEVSDAVAEYWDSEKDIHEEELLAPSRSLNVLIGIQLVLISFLGLSWVFDHVYISFV</sequence>
<dbReference type="EMBL" id="JACAZH010000030">
    <property type="protein sequence ID" value="KAF7340646.1"/>
    <property type="molecule type" value="Genomic_DNA"/>
</dbReference>
<dbReference type="Proteomes" id="UP000623467">
    <property type="component" value="Unassembled WGS sequence"/>
</dbReference>
<reference evidence="3" key="1">
    <citation type="submission" date="2020-05" db="EMBL/GenBank/DDBJ databases">
        <title>Mycena genomes resolve the evolution of fungal bioluminescence.</title>
        <authorList>
            <person name="Tsai I.J."/>
        </authorList>
    </citation>
    <scope>NUCLEOTIDE SEQUENCE</scope>
    <source>
        <strain evidence="3">160909Yilan</strain>
    </source>
</reference>
<comment type="caution">
    <text evidence="3">The sequence shown here is derived from an EMBL/GenBank/DDBJ whole genome shotgun (WGS) entry which is preliminary data.</text>
</comment>
<accession>A0A8H7CLN5</accession>
<organism evidence="3 4">
    <name type="scientific">Mycena sanguinolenta</name>
    <dbReference type="NCBI Taxonomy" id="230812"/>
    <lineage>
        <taxon>Eukaryota</taxon>
        <taxon>Fungi</taxon>
        <taxon>Dikarya</taxon>
        <taxon>Basidiomycota</taxon>
        <taxon>Agaricomycotina</taxon>
        <taxon>Agaricomycetes</taxon>
        <taxon>Agaricomycetidae</taxon>
        <taxon>Agaricales</taxon>
        <taxon>Marasmiineae</taxon>
        <taxon>Mycenaceae</taxon>
        <taxon>Mycena</taxon>
    </lineage>
</organism>
<name>A0A8H7CLN5_9AGAR</name>
<feature type="region of interest" description="Disordered" evidence="1">
    <location>
        <begin position="1"/>
        <end position="27"/>
    </location>
</feature>
<evidence type="ECO:0000313" key="4">
    <source>
        <dbReference type="Proteomes" id="UP000623467"/>
    </source>
</evidence>
<feature type="compositionally biased region" description="Low complexity" evidence="1">
    <location>
        <begin position="12"/>
        <end position="26"/>
    </location>
</feature>
<evidence type="ECO:0000256" key="1">
    <source>
        <dbReference type="SAM" id="MobiDB-lite"/>
    </source>
</evidence>
<protein>
    <submittedName>
        <fullName evidence="3">Uncharacterized protein</fullName>
    </submittedName>
</protein>
<feature type="transmembrane region" description="Helical" evidence="2">
    <location>
        <begin position="567"/>
        <end position="587"/>
    </location>
</feature>
<keyword evidence="4" id="KW-1185">Reference proteome</keyword>
<dbReference type="OrthoDB" id="258495at2759"/>
<keyword evidence="2" id="KW-1133">Transmembrane helix</keyword>
<keyword evidence="2" id="KW-0472">Membrane</keyword>